<evidence type="ECO:0000313" key="1">
    <source>
        <dbReference type="EnsemblPlants" id="AET6Gv20284700.10"/>
    </source>
</evidence>
<keyword evidence="2" id="KW-1185">Reference proteome</keyword>
<proteinExistence type="predicted"/>
<dbReference type="Proteomes" id="UP000015105">
    <property type="component" value="Chromosome 6D"/>
</dbReference>
<sequence>MSTMFYDARQQPNFLFGQAPYVQMRSCGSSSWDDPGGFKVTHTKAPWLKPTTAAGVHGIHLSSQQMSDNIMPHGAHHGFDGFMAFKGTCTKFPNQEVSKLLLLLPTPVEPRIFSMLSLFCQATQWVLPTSSQVPRCTLGWQPLPAPPTPRCTRWDHRRGSG</sequence>
<accession>A0A453N9C4</accession>
<reference evidence="2" key="2">
    <citation type="journal article" date="2017" name="Nat. Plants">
        <title>The Aegilops tauschii genome reveals multiple impacts of transposons.</title>
        <authorList>
            <person name="Zhao G."/>
            <person name="Zou C."/>
            <person name="Li K."/>
            <person name="Wang K."/>
            <person name="Li T."/>
            <person name="Gao L."/>
            <person name="Zhang X."/>
            <person name="Wang H."/>
            <person name="Yang Z."/>
            <person name="Liu X."/>
            <person name="Jiang W."/>
            <person name="Mao L."/>
            <person name="Kong X."/>
            <person name="Jiao Y."/>
            <person name="Jia J."/>
        </authorList>
    </citation>
    <scope>NUCLEOTIDE SEQUENCE [LARGE SCALE GENOMIC DNA]</scope>
    <source>
        <strain evidence="2">cv. AL8/78</strain>
    </source>
</reference>
<reference evidence="1" key="3">
    <citation type="journal article" date="2017" name="Nature">
        <title>Genome sequence of the progenitor of the wheat D genome Aegilops tauschii.</title>
        <authorList>
            <person name="Luo M.C."/>
            <person name="Gu Y.Q."/>
            <person name="Puiu D."/>
            <person name="Wang H."/>
            <person name="Twardziok S.O."/>
            <person name="Deal K.R."/>
            <person name="Huo N."/>
            <person name="Zhu T."/>
            <person name="Wang L."/>
            <person name="Wang Y."/>
            <person name="McGuire P.E."/>
            <person name="Liu S."/>
            <person name="Long H."/>
            <person name="Ramasamy R.K."/>
            <person name="Rodriguez J.C."/>
            <person name="Van S.L."/>
            <person name="Yuan L."/>
            <person name="Wang Z."/>
            <person name="Xia Z."/>
            <person name="Xiao L."/>
            <person name="Anderson O.D."/>
            <person name="Ouyang S."/>
            <person name="Liang Y."/>
            <person name="Zimin A.V."/>
            <person name="Pertea G."/>
            <person name="Qi P."/>
            <person name="Bennetzen J.L."/>
            <person name="Dai X."/>
            <person name="Dawson M.W."/>
            <person name="Muller H.G."/>
            <person name="Kugler K."/>
            <person name="Rivarola-Duarte L."/>
            <person name="Spannagl M."/>
            <person name="Mayer K.F.X."/>
            <person name="Lu F.H."/>
            <person name="Bevan M.W."/>
            <person name="Leroy P."/>
            <person name="Li P."/>
            <person name="You F.M."/>
            <person name="Sun Q."/>
            <person name="Liu Z."/>
            <person name="Lyons E."/>
            <person name="Wicker T."/>
            <person name="Salzberg S.L."/>
            <person name="Devos K.M."/>
            <person name="Dvorak J."/>
        </authorList>
    </citation>
    <scope>NUCLEOTIDE SEQUENCE [LARGE SCALE GENOMIC DNA]</scope>
    <source>
        <strain evidence="1">cv. AL8/78</strain>
    </source>
</reference>
<dbReference type="AlphaFoldDB" id="A0A453N9C4"/>
<reference evidence="1" key="4">
    <citation type="submission" date="2019-03" db="UniProtKB">
        <authorList>
            <consortium name="EnsemblPlants"/>
        </authorList>
    </citation>
    <scope>IDENTIFICATION</scope>
</reference>
<name>A0A453N9C4_AEGTS</name>
<protein>
    <submittedName>
        <fullName evidence="1">Uncharacterized protein</fullName>
    </submittedName>
</protein>
<dbReference type="Gramene" id="AET6Gv20284700.10">
    <property type="protein sequence ID" value="AET6Gv20284700.10"/>
    <property type="gene ID" value="AET6Gv20284700"/>
</dbReference>
<dbReference type="EnsemblPlants" id="AET6Gv20284700.10">
    <property type="protein sequence ID" value="AET6Gv20284700.10"/>
    <property type="gene ID" value="AET6Gv20284700"/>
</dbReference>
<reference evidence="2" key="1">
    <citation type="journal article" date="2014" name="Science">
        <title>Ancient hybridizations among the ancestral genomes of bread wheat.</title>
        <authorList>
            <consortium name="International Wheat Genome Sequencing Consortium,"/>
            <person name="Marcussen T."/>
            <person name="Sandve S.R."/>
            <person name="Heier L."/>
            <person name="Spannagl M."/>
            <person name="Pfeifer M."/>
            <person name="Jakobsen K.S."/>
            <person name="Wulff B.B."/>
            <person name="Steuernagel B."/>
            <person name="Mayer K.F."/>
            <person name="Olsen O.A."/>
        </authorList>
    </citation>
    <scope>NUCLEOTIDE SEQUENCE [LARGE SCALE GENOMIC DNA]</scope>
    <source>
        <strain evidence="2">cv. AL8/78</strain>
    </source>
</reference>
<evidence type="ECO:0000313" key="2">
    <source>
        <dbReference type="Proteomes" id="UP000015105"/>
    </source>
</evidence>
<reference evidence="1" key="5">
    <citation type="journal article" date="2021" name="G3 (Bethesda)">
        <title>Aegilops tauschii genome assembly Aet v5.0 features greater sequence contiguity and improved annotation.</title>
        <authorList>
            <person name="Wang L."/>
            <person name="Zhu T."/>
            <person name="Rodriguez J.C."/>
            <person name="Deal K.R."/>
            <person name="Dubcovsky J."/>
            <person name="McGuire P.E."/>
            <person name="Lux T."/>
            <person name="Spannagl M."/>
            <person name="Mayer K.F.X."/>
            <person name="Baldrich P."/>
            <person name="Meyers B.C."/>
            <person name="Huo N."/>
            <person name="Gu Y.Q."/>
            <person name="Zhou H."/>
            <person name="Devos K.M."/>
            <person name="Bennetzen J.L."/>
            <person name="Unver T."/>
            <person name="Budak H."/>
            <person name="Gulick P.J."/>
            <person name="Galiba G."/>
            <person name="Kalapos B."/>
            <person name="Nelson D.R."/>
            <person name="Li P."/>
            <person name="You F.M."/>
            <person name="Luo M.C."/>
            <person name="Dvorak J."/>
        </authorList>
    </citation>
    <scope>NUCLEOTIDE SEQUENCE [LARGE SCALE GENOMIC DNA]</scope>
    <source>
        <strain evidence="1">cv. AL8/78</strain>
    </source>
</reference>
<organism evidence="1 2">
    <name type="scientific">Aegilops tauschii subsp. strangulata</name>
    <name type="common">Goatgrass</name>
    <dbReference type="NCBI Taxonomy" id="200361"/>
    <lineage>
        <taxon>Eukaryota</taxon>
        <taxon>Viridiplantae</taxon>
        <taxon>Streptophyta</taxon>
        <taxon>Embryophyta</taxon>
        <taxon>Tracheophyta</taxon>
        <taxon>Spermatophyta</taxon>
        <taxon>Magnoliopsida</taxon>
        <taxon>Liliopsida</taxon>
        <taxon>Poales</taxon>
        <taxon>Poaceae</taxon>
        <taxon>BOP clade</taxon>
        <taxon>Pooideae</taxon>
        <taxon>Triticodae</taxon>
        <taxon>Triticeae</taxon>
        <taxon>Triticinae</taxon>
        <taxon>Aegilops</taxon>
    </lineage>
</organism>